<reference evidence="4" key="1">
    <citation type="journal article" date="2019" name="Curr. Biol.">
        <title>Genome Sequence of Striga asiatica Provides Insight into the Evolution of Plant Parasitism.</title>
        <authorList>
            <person name="Yoshida S."/>
            <person name="Kim S."/>
            <person name="Wafula E.K."/>
            <person name="Tanskanen J."/>
            <person name="Kim Y.M."/>
            <person name="Honaas L."/>
            <person name="Yang Z."/>
            <person name="Spallek T."/>
            <person name="Conn C.E."/>
            <person name="Ichihashi Y."/>
            <person name="Cheong K."/>
            <person name="Cui S."/>
            <person name="Der J.P."/>
            <person name="Gundlach H."/>
            <person name="Jiao Y."/>
            <person name="Hori C."/>
            <person name="Ishida J.K."/>
            <person name="Kasahara H."/>
            <person name="Kiba T."/>
            <person name="Kim M.S."/>
            <person name="Koo N."/>
            <person name="Laohavisit A."/>
            <person name="Lee Y.H."/>
            <person name="Lumba S."/>
            <person name="McCourt P."/>
            <person name="Mortimer J.C."/>
            <person name="Mutuku J.M."/>
            <person name="Nomura T."/>
            <person name="Sasaki-Sekimoto Y."/>
            <person name="Seto Y."/>
            <person name="Wang Y."/>
            <person name="Wakatake T."/>
            <person name="Sakakibara H."/>
            <person name="Demura T."/>
            <person name="Yamaguchi S."/>
            <person name="Yoneyama K."/>
            <person name="Manabe R.I."/>
            <person name="Nelson D.C."/>
            <person name="Schulman A.H."/>
            <person name="Timko M.P."/>
            <person name="dePamphilis C.W."/>
            <person name="Choi D."/>
            <person name="Shirasu K."/>
        </authorList>
    </citation>
    <scope>NUCLEOTIDE SEQUENCE [LARGE SCALE GENOMIC DNA]</scope>
    <source>
        <strain evidence="4">cv. UVA1</strain>
    </source>
</reference>
<name>A0A5A7PUI0_STRAF</name>
<accession>A0A5A7PUI0</accession>
<dbReference type="Proteomes" id="UP000325081">
    <property type="component" value="Unassembled WGS sequence"/>
</dbReference>
<keyword evidence="2" id="KW-1133">Transmembrane helix</keyword>
<evidence type="ECO:0000256" key="2">
    <source>
        <dbReference type="SAM" id="Phobius"/>
    </source>
</evidence>
<gene>
    <name evidence="3" type="ORF">STAS_12681</name>
</gene>
<feature type="region of interest" description="Disordered" evidence="1">
    <location>
        <begin position="147"/>
        <end position="174"/>
    </location>
</feature>
<comment type="caution">
    <text evidence="3">The sequence shown here is derived from an EMBL/GenBank/DDBJ whole genome shotgun (WGS) entry which is preliminary data.</text>
</comment>
<evidence type="ECO:0000256" key="1">
    <source>
        <dbReference type="SAM" id="MobiDB-lite"/>
    </source>
</evidence>
<protein>
    <submittedName>
        <fullName evidence="3">Imidazole glycerol phosphate synthase subunit HisF</fullName>
    </submittedName>
</protein>
<feature type="compositionally biased region" description="Basic and acidic residues" evidence="1">
    <location>
        <begin position="147"/>
        <end position="158"/>
    </location>
</feature>
<keyword evidence="4" id="KW-1185">Reference proteome</keyword>
<evidence type="ECO:0000313" key="3">
    <source>
        <dbReference type="EMBL" id="GER36348.1"/>
    </source>
</evidence>
<dbReference type="AlphaFoldDB" id="A0A5A7PUI0"/>
<sequence length="270" mass="29766">MLVVARRRRGGRVRGDGACCVIGSCRVCWKSFPRCWFTVAMQEEGEASRGGRNLAGDLVAREIDGDGSVRNIQREGDEISLSRSRRDDDDKIYRKRRDLGKRKRLRESGTWVIDIEDLDDGVFDAVLEAEEEIGVAAEKTCGFGRHNKIEGQPDRVVGEDSPPTSGVGRRIPPRIETPTRWEDCRESASEGADLGHGEFHLLLEEGSNRGGDGEDSGLVLRVLWAGRRILWSVVALGGTWVYGWVGALAVATNFIVAVRAGDFSSPTRNL</sequence>
<proteinExistence type="predicted"/>
<dbReference type="EMBL" id="BKCP01005150">
    <property type="protein sequence ID" value="GER36348.1"/>
    <property type="molecule type" value="Genomic_DNA"/>
</dbReference>
<feature type="transmembrane region" description="Helical" evidence="2">
    <location>
        <begin position="229"/>
        <end position="256"/>
    </location>
</feature>
<keyword evidence="2" id="KW-0812">Transmembrane</keyword>
<organism evidence="3 4">
    <name type="scientific">Striga asiatica</name>
    <name type="common">Asiatic witchweed</name>
    <name type="synonym">Buchnera asiatica</name>
    <dbReference type="NCBI Taxonomy" id="4170"/>
    <lineage>
        <taxon>Eukaryota</taxon>
        <taxon>Viridiplantae</taxon>
        <taxon>Streptophyta</taxon>
        <taxon>Embryophyta</taxon>
        <taxon>Tracheophyta</taxon>
        <taxon>Spermatophyta</taxon>
        <taxon>Magnoliopsida</taxon>
        <taxon>eudicotyledons</taxon>
        <taxon>Gunneridae</taxon>
        <taxon>Pentapetalae</taxon>
        <taxon>asterids</taxon>
        <taxon>lamiids</taxon>
        <taxon>Lamiales</taxon>
        <taxon>Orobanchaceae</taxon>
        <taxon>Buchnereae</taxon>
        <taxon>Striga</taxon>
    </lineage>
</organism>
<evidence type="ECO:0000313" key="4">
    <source>
        <dbReference type="Proteomes" id="UP000325081"/>
    </source>
</evidence>
<keyword evidence="2" id="KW-0472">Membrane</keyword>